<organism evidence="1 2">
    <name type="scientific">Nocardia ignorata</name>
    <dbReference type="NCBI Taxonomy" id="145285"/>
    <lineage>
        <taxon>Bacteria</taxon>
        <taxon>Bacillati</taxon>
        <taxon>Actinomycetota</taxon>
        <taxon>Actinomycetes</taxon>
        <taxon>Mycobacteriales</taxon>
        <taxon>Nocardiaceae</taxon>
        <taxon>Nocardia</taxon>
    </lineage>
</organism>
<accession>A0A4R6P3F0</accession>
<dbReference type="Proteomes" id="UP000295087">
    <property type="component" value="Unassembled WGS sequence"/>
</dbReference>
<evidence type="ECO:0000313" key="1">
    <source>
        <dbReference type="EMBL" id="TDP31480.1"/>
    </source>
</evidence>
<sequence length="194" mass="21379">MTHQYRQALRAWRLRQGLLALAVVVAIAGCSREASDEGRHSTVALTTVTPELHSAATDSSCDRYQSDPTADEFITDLANALTLLRASTPDESLEMAQILYNTVDREFQQLRSGAAAEFTIWICEHLPNEETMRAGGVDIEQHRQLVRIGRGNALYAGLSGCASMRTSTSTWTLVNIAASQAEIEDNLRRTLCPR</sequence>
<name>A0A4R6P3F0_NOCIG</name>
<proteinExistence type="predicted"/>
<dbReference type="RefSeq" id="WP_133734192.1">
    <property type="nucleotide sequence ID" value="NZ_SNXK01000008.1"/>
</dbReference>
<keyword evidence="2" id="KW-1185">Reference proteome</keyword>
<dbReference type="PROSITE" id="PS51257">
    <property type="entry name" value="PROKAR_LIPOPROTEIN"/>
    <property type="match status" value="1"/>
</dbReference>
<dbReference type="EMBL" id="SNXK01000008">
    <property type="protein sequence ID" value="TDP31480.1"/>
    <property type="molecule type" value="Genomic_DNA"/>
</dbReference>
<comment type="caution">
    <text evidence="1">The sequence shown here is derived from an EMBL/GenBank/DDBJ whole genome shotgun (WGS) entry which is preliminary data.</text>
</comment>
<gene>
    <name evidence="1" type="ORF">DFR75_10885</name>
</gene>
<protein>
    <submittedName>
        <fullName evidence="1">Uncharacterized protein</fullName>
    </submittedName>
</protein>
<evidence type="ECO:0000313" key="2">
    <source>
        <dbReference type="Proteomes" id="UP000295087"/>
    </source>
</evidence>
<reference evidence="1 2" key="1">
    <citation type="submission" date="2019-03" db="EMBL/GenBank/DDBJ databases">
        <title>Genomic Encyclopedia of Type Strains, Phase IV (KMG-IV): sequencing the most valuable type-strain genomes for metagenomic binning, comparative biology and taxonomic classification.</title>
        <authorList>
            <person name="Goeker M."/>
        </authorList>
    </citation>
    <scope>NUCLEOTIDE SEQUENCE [LARGE SCALE GENOMIC DNA]</scope>
    <source>
        <strain evidence="1 2">DSM 44496</strain>
    </source>
</reference>
<dbReference type="AlphaFoldDB" id="A0A4R6P3F0"/>